<feature type="domain" description="Zinc finger/thioredoxin putative" evidence="3">
    <location>
        <begin position="3"/>
        <end position="39"/>
    </location>
</feature>
<dbReference type="Pfam" id="PF11906">
    <property type="entry name" value="DUF3426"/>
    <property type="match status" value="1"/>
</dbReference>
<feature type="compositionally biased region" description="Low complexity" evidence="1">
    <location>
        <begin position="154"/>
        <end position="163"/>
    </location>
</feature>
<dbReference type="Proteomes" id="UP001221189">
    <property type="component" value="Unassembled WGS sequence"/>
</dbReference>
<keyword evidence="2" id="KW-1133">Transmembrane helix</keyword>
<accession>A0ABT5KIY7</accession>
<dbReference type="InterPro" id="IPR021834">
    <property type="entry name" value="DUF3426"/>
</dbReference>
<sequence>MSLATRCSACGTIFRVVEDQLRVSDGWVRCGRCAEVFDARAQLFDIDREAPPPWPAEPLAPPLAPPAPPPSPIPAPLPAPTPALRSRPPEPEPAEWPQEEAVFEPRPSQFTHEHSAFGAVHTDPSLDPASAQVHEPAQHARLDARMEPHWSEEPSAPAHAAPPAVSPTPAPAMDLHADIDERPDVVLGERLAKSSAPTQAQAEAQTENTAAAAALPEFLRQQNAKTKWQNPKLRIALGLLSLLLLGALLLQAGLHFRNTVAAHQPGLRPALQTACAIAGCEISPRQHIEGIGVESSALNQAGPGNQYQLVVGLRNKSGTEVATPWVDLSLTDAAGALVAKRVLGPADFKTDKTAMPAGSDLSLQTLLSTGDKRVSGYSVEIFYP</sequence>
<keyword evidence="2" id="KW-0812">Transmembrane</keyword>
<dbReference type="InterPro" id="IPR011723">
    <property type="entry name" value="Znf/thioredoxin_put"/>
</dbReference>
<protein>
    <submittedName>
        <fullName evidence="4">Zinc-ribbon and DUF3426 domain-containing protein</fullName>
    </submittedName>
</protein>
<dbReference type="Pfam" id="PF13719">
    <property type="entry name" value="Zn_ribbon_5"/>
    <property type="match status" value="1"/>
</dbReference>
<keyword evidence="2" id="KW-0472">Membrane</keyword>
<feature type="region of interest" description="Disordered" evidence="1">
    <location>
        <begin position="147"/>
        <end position="170"/>
    </location>
</feature>
<organism evidence="4 5">
    <name type="scientific">Roseateles albus</name>
    <dbReference type="NCBI Taxonomy" id="2987525"/>
    <lineage>
        <taxon>Bacteria</taxon>
        <taxon>Pseudomonadati</taxon>
        <taxon>Pseudomonadota</taxon>
        <taxon>Betaproteobacteria</taxon>
        <taxon>Burkholderiales</taxon>
        <taxon>Sphaerotilaceae</taxon>
        <taxon>Roseateles</taxon>
    </lineage>
</organism>
<name>A0ABT5KIY7_9BURK</name>
<evidence type="ECO:0000313" key="4">
    <source>
        <dbReference type="EMBL" id="MDC8773856.1"/>
    </source>
</evidence>
<dbReference type="RefSeq" id="WP_273601954.1">
    <property type="nucleotide sequence ID" value="NZ_JAQQXT010000015.1"/>
</dbReference>
<proteinExistence type="predicted"/>
<dbReference type="EMBL" id="JAQQXT010000015">
    <property type="protein sequence ID" value="MDC8773856.1"/>
    <property type="molecule type" value="Genomic_DNA"/>
</dbReference>
<comment type="caution">
    <text evidence="4">The sequence shown here is derived from an EMBL/GenBank/DDBJ whole genome shotgun (WGS) entry which is preliminary data.</text>
</comment>
<evidence type="ECO:0000313" key="5">
    <source>
        <dbReference type="Proteomes" id="UP001221189"/>
    </source>
</evidence>
<evidence type="ECO:0000256" key="2">
    <source>
        <dbReference type="SAM" id="Phobius"/>
    </source>
</evidence>
<evidence type="ECO:0000256" key="1">
    <source>
        <dbReference type="SAM" id="MobiDB-lite"/>
    </source>
</evidence>
<gene>
    <name evidence="4" type="ORF">PRZ03_19995</name>
</gene>
<dbReference type="NCBIfam" id="TIGR02098">
    <property type="entry name" value="MJ0042_CXXC"/>
    <property type="match status" value="1"/>
</dbReference>
<evidence type="ECO:0000259" key="3">
    <source>
        <dbReference type="Pfam" id="PF13719"/>
    </source>
</evidence>
<reference evidence="4 5" key="1">
    <citation type="submission" date="2022-10" db="EMBL/GenBank/DDBJ databases">
        <title>Paucibacter sp. hw1 Genome sequencing.</title>
        <authorList>
            <person name="Park S."/>
        </authorList>
    </citation>
    <scope>NUCLEOTIDE SEQUENCE [LARGE SCALE GENOMIC DNA]</scope>
    <source>
        <strain evidence="5">hw1</strain>
    </source>
</reference>
<feature type="compositionally biased region" description="Pro residues" evidence="1">
    <location>
        <begin position="51"/>
        <end position="81"/>
    </location>
</feature>
<keyword evidence="5" id="KW-1185">Reference proteome</keyword>
<feature type="transmembrane region" description="Helical" evidence="2">
    <location>
        <begin position="235"/>
        <end position="254"/>
    </location>
</feature>
<feature type="region of interest" description="Disordered" evidence="1">
    <location>
        <begin position="48"/>
        <end position="98"/>
    </location>
</feature>